<name>A0ACB9ELZ8_9ASTR</name>
<sequence>MTAPNGYCNVLSTYLAIRNHKTKYLMESSSWPPSNRIKAIEELTKGQLLTNKLREMLDRPEKIESDFKSVNSVVEQILGMFDNTLSILSSSNLNEISHSPINDVKSPSCWDDQKSEDSGESIKTKKPVKTKRGCYKRRKNGSTLTNFTSTLIDDGYAWRKYGQKVILNSKHQRNYYRCSHKFEQGCQATKQVQKTNDEPSKYKITYNGLHTCNNVLRASQIIVEPPNPSDNSTLISFETSTLMENHKVGFCFSSTKLTPKDGFPLGHIKHEQVSSSDHYYTSWDPALGLSQVLSEPMSMISSELDCEDMVSSGVFSTTCSTHGYEIDDIDDFGDFIFE</sequence>
<gene>
    <name evidence="1" type="ORF">L1987_50346</name>
</gene>
<keyword evidence="2" id="KW-1185">Reference proteome</keyword>
<dbReference type="EMBL" id="CM042034">
    <property type="protein sequence ID" value="KAI3759959.1"/>
    <property type="molecule type" value="Genomic_DNA"/>
</dbReference>
<evidence type="ECO:0000313" key="2">
    <source>
        <dbReference type="Proteomes" id="UP001056120"/>
    </source>
</evidence>
<accession>A0ACB9ELZ8</accession>
<protein>
    <submittedName>
        <fullName evidence="1">Uncharacterized protein</fullName>
    </submittedName>
</protein>
<proteinExistence type="predicted"/>
<organism evidence="1 2">
    <name type="scientific">Smallanthus sonchifolius</name>
    <dbReference type="NCBI Taxonomy" id="185202"/>
    <lineage>
        <taxon>Eukaryota</taxon>
        <taxon>Viridiplantae</taxon>
        <taxon>Streptophyta</taxon>
        <taxon>Embryophyta</taxon>
        <taxon>Tracheophyta</taxon>
        <taxon>Spermatophyta</taxon>
        <taxon>Magnoliopsida</taxon>
        <taxon>eudicotyledons</taxon>
        <taxon>Gunneridae</taxon>
        <taxon>Pentapetalae</taxon>
        <taxon>asterids</taxon>
        <taxon>campanulids</taxon>
        <taxon>Asterales</taxon>
        <taxon>Asteraceae</taxon>
        <taxon>Asteroideae</taxon>
        <taxon>Heliantheae alliance</taxon>
        <taxon>Millerieae</taxon>
        <taxon>Smallanthus</taxon>
    </lineage>
</organism>
<reference evidence="1 2" key="2">
    <citation type="journal article" date="2022" name="Mol. Ecol. Resour.">
        <title>The genomes of chicory, endive, great burdock and yacon provide insights into Asteraceae paleo-polyploidization history and plant inulin production.</title>
        <authorList>
            <person name="Fan W."/>
            <person name="Wang S."/>
            <person name="Wang H."/>
            <person name="Wang A."/>
            <person name="Jiang F."/>
            <person name="Liu H."/>
            <person name="Zhao H."/>
            <person name="Xu D."/>
            <person name="Zhang Y."/>
        </authorList>
    </citation>
    <scope>NUCLEOTIDE SEQUENCE [LARGE SCALE GENOMIC DNA]</scope>
    <source>
        <strain evidence="2">cv. Yunnan</strain>
        <tissue evidence="1">Leaves</tissue>
    </source>
</reference>
<dbReference type="Proteomes" id="UP001056120">
    <property type="component" value="Linkage Group LG17"/>
</dbReference>
<reference evidence="2" key="1">
    <citation type="journal article" date="2022" name="Mol. Ecol. Resour.">
        <title>The genomes of chicory, endive, great burdock and yacon provide insights into Asteraceae palaeo-polyploidization history and plant inulin production.</title>
        <authorList>
            <person name="Fan W."/>
            <person name="Wang S."/>
            <person name="Wang H."/>
            <person name="Wang A."/>
            <person name="Jiang F."/>
            <person name="Liu H."/>
            <person name="Zhao H."/>
            <person name="Xu D."/>
            <person name="Zhang Y."/>
        </authorList>
    </citation>
    <scope>NUCLEOTIDE SEQUENCE [LARGE SCALE GENOMIC DNA]</scope>
    <source>
        <strain evidence="2">cv. Yunnan</strain>
    </source>
</reference>
<evidence type="ECO:0000313" key="1">
    <source>
        <dbReference type="EMBL" id="KAI3759959.1"/>
    </source>
</evidence>
<comment type="caution">
    <text evidence="1">The sequence shown here is derived from an EMBL/GenBank/DDBJ whole genome shotgun (WGS) entry which is preliminary data.</text>
</comment>